<dbReference type="CDD" id="cd01189">
    <property type="entry name" value="INT_ICEBs1_C_like"/>
    <property type="match status" value="1"/>
</dbReference>
<dbReference type="Proteomes" id="UP000033166">
    <property type="component" value="Chromosome I"/>
</dbReference>
<dbReference type="GO" id="GO:0003677">
    <property type="term" value="F:DNA binding"/>
    <property type="evidence" value="ECO:0007669"/>
    <property type="project" value="UniProtKB-UniRule"/>
</dbReference>
<evidence type="ECO:0000256" key="4">
    <source>
        <dbReference type="PROSITE-ProRule" id="PRU01248"/>
    </source>
</evidence>
<dbReference type="HOGENOM" id="CLU_027562_17_6_9"/>
<dbReference type="InterPro" id="IPR044068">
    <property type="entry name" value="CB"/>
</dbReference>
<keyword evidence="1" id="KW-0229">DNA integration</keyword>
<evidence type="ECO:0000259" key="6">
    <source>
        <dbReference type="PROSITE" id="PS51900"/>
    </source>
</evidence>
<reference evidence="8" key="1">
    <citation type="submission" date="2015-01" db="EMBL/GenBank/DDBJ databases">
        <authorList>
            <person name="Andreevskaya M."/>
        </authorList>
    </citation>
    <scope>NUCLEOTIDE SEQUENCE [LARGE SCALE GENOMIC DNA]</scope>
    <source>
        <strain evidence="8">MKFS47</strain>
    </source>
</reference>
<dbReference type="EMBL" id="LN774769">
    <property type="protein sequence ID" value="CEN27941.1"/>
    <property type="molecule type" value="Genomic_DNA"/>
</dbReference>
<accession>A0A0D6DWQ9</accession>
<proteinExistence type="predicted"/>
<name>A0A0D6DWQ9_9LACT</name>
<dbReference type="AlphaFoldDB" id="A0A0D6DWQ9"/>
<dbReference type="PROSITE" id="PS51900">
    <property type="entry name" value="CB"/>
    <property type="match status" value="1"/>
</dbReference>
<dbReference type="SUPFAM" id="SSF56349">
    <property type="entry name" value="DNA breaking-rejoining enzymes"/>
    <property type="match status" value="1"/>
</dbReference>
<organism evidence="7 8">
    <name type="scientific">Pseudolactococcus piscium MKFS47</name>
    <dbReference type="NCBI Taxonomy" id="297352"/>
    <lineage>
        <taxon>Bacteria</taxon>
        <taxon>Bacillati</taxon>
        <taxon>Bacillota</taxon>
        <taxon>Bacilli</taxon>
        <taxon>Lactobacillales</taxon>
        <taxon>Streptococcaceae</taxon>
        <taxon>Pseudolactococcus</taxon>
    </lineage>
</organism>
<dbReference type="InterPro" id="IPR050090">
    <property type="entry name" value="Tyrosine_recombinase_XerCD"/>
</dbReference>
<evidence type="ECO:0000313" key="8">
    <source>
        <dbReference type="Proteomes" id="UP000033166"/>
    </source>
</evidence>
<sequence length="393" mass="46271">MRDIKIGSIWVEKSKTIGKYVWRMRYENPITFKEEKISVTLTSKSKQAGNQAKSLMLDKIKHKLEKQSTIVDTPSEFILFSDVIDIWLEDQVRKIKHSTLMTRTRYCNILKRDFKDKQIGEFSPLMIQRYFNKMPYTRRTLMTYFGIFKQIMDFAFRLDFIKVDMMKKVKLSVPPITLEDINKESKKLFSYDELKQIFSLMIRPDCHRNAMILEFLFLTGLRYGELASLTWQDYFLKEKYIHVNSTLDYSGGGVTVKRHTTPKTLASNRKVYLSKRAIEIIDFFEFDNNRLLLNANHFVNYGYIFPSRTGNPVSWRDLGRSFKMFGERAGFDKKFTPHSLRHSHITYLVESGANQVAIMERVGHSDPTITTRIYTHTTDKMREKLVGMIDNPD</sequence>
<evidence type="ECO:0000256" key="3">
    <source>
        <dbReference type="ARBA" id="ARBA00023172"/>
    </source>
</evidence>
<keyword evidence="3" id="KW-0233">DNA recombination</keyword>
<dbReference type="Gene3D" id="1.10.150.130">
    <property type="match status" value="1"/>
</dbReference>
<dbReference type="Pfam" id="PF14659">
    <property type="entry name" value="Phage_int_SAM_3"/>
    <property type="match status" value="1"/>
</dbReference>
<evidence type="ECO:0000256" key="1">
    <source>
        <dbReference type="ARBA" id="ARBA00022908"/>
    </source>
</evidence>
<dbReference type="InterPro" id="IPR013762">
    <property type="entry name" value="Integrase-like_cat_sf"/>
</dbReference>
<evidence type="ECO:0000259" key="5">
    <source>
        <dbReference type="PROSITE" id="PS51898"/>
    </source>
</evidence>
<dbReference type="Gene3D" id="1.10.443.10">
    <property type="entry name" value="Intergrase catalytic core"/>
    <property type="match status" value="1"/>
</dbReference>
<gene>
    <name evidence="7" type="ORF">LACPI_0741</name>
</gene>
<dbReference type="GO" id="GO:0015074">
    <property type="term" value="P:DNA integration"/>
    <property type="evidence" value="ECO:0007669"/>
    <property type="project" value="UniProtKB-KW"/>
</dbReference>
<dbReference type="PROSITE" id="PS51898">
    <property type="entry name" value="TYR_RECOMBINASE"/>
    <property type="match status" value="1"/>
</dbReference>
<feature type="domain" description="Core-binding (CB)" evidence="6">
    <location>
        <begin position="78"/>
        <end position="156"/>
    </location>
</feature>
<dbReference type="PANTHER" id="PTHR30349">
    <property type="entry name" value="PHAGE INTEGRASE-RELATED"/>
    <property type="match status" value="1"/>
</dbReference>
<evidence type="ECO:0000256" key="2">
    <source>
        <dbReference type="ARBA" id="ARBA00023125"/>
    </source>
</evidence>
<dbReference type="InterPro" id="IPR011010">
    <property type="entry name" value="DNA_brk_join_enz"/>
</dbReference>
<protein>
    <submittedName>
        <fullName evidence="7">Prophage ps2 probable integrase ps201</fullName>
    </submittedName>
</protein>
<dbReference type="InterPro" id="IPR010998">
    <property type="entry name" value="Integrase_recombinase_N"/>
</dbReference>
<dbReference type="InterPro" id="IPR002104">
    <property type="entry name" value="Integrase_catalytic"/>
</dbReference>
<dbReference type="KEGG" id="lpk:LACPI_0741"/>
<evidence type="ECO:0000313" key="7">
    <source>
        <dbReference type="EMBL" id="CEN27941.1"/>
    </source>
</evidence>
<keyword evidence="2 4" id="KW-0238">DNA-binding</keyword>
<dbReference type="GO" id="GO:0006310">
    <property type="term" value="P:DNA recombination"/>
    <property type="evidence" value="ECO:0007669"/>
    <property type="project" value="UniProtKB-KW"/>
</dbReference>
<dbReference type="InterPro" id="IPR004107">
    <property type="entry name" value="Integrase_SAM-like_N"/>
</dbReference>
<dbReference type="Pfam" id="PF00589">
    <property type="entry name" value="Phage_integrase"/>
    <property type="match status" value="1"/>
</dbReference>
<dbReference type="RefSeq" id="WP_047915143.1">
    <property type="nucleotide sequence ID" value="NZ_LN774769.1"/>
</dbReference>
<feature type="domain" description="Tyr recombinase" evidence="5">
    <location>
        <begin position="184"/>
        <end position="387"/>
    </location>
</feature>